<keyword evidence="14" id="KW-1185">Reference proteome</keyword>
<dbReference type="GO" id="GO:0071555">
    <property type="term" value="P:cell wall organization"/>
    <property type="evidence" value="ECO:0007669"/>
    <property type="project" value="UniProtKB-UniRule"/>
</dbReference>
<feature type="active site" description="Proton donor/acceptor" evidence="9">
    <location>
        <position position="169"/>
    </location>
</feature>
<keyword evidence="11" id="KW-0732">Signal</keyword>
<evidence type="ECO:0000256" key="4">
    <source>
        <dbReference type="ARBA" id="ARBA00022679"/>
    </source>
</evidence>
<dbReference type="RefSeq" id="WP_015202471.1">
    <property type="nucleotide sequence ID" value="NC_019753.1"/>
</dbReference>
<dbReference type="CDD" id="cd16913">
    <property type="entry name" value="YkuD_like"/>
    <property type="match status" value="1"/>
</dbReference>
<dbReference type="eggNOG" id="COG1376">
    <property type="taxonomic scope" value="Bacteria"/>
</dbReference>
<comment type="pathway">
    <text evidence="1 9">Cell wall biogenesis; peptidoglycan biosynthesis.</text>
</comment>
<comment type="similarity">
    <text evidence="2">Belongs to the YkuD family.</text>
</comment>
<feature type="chain" id="PRO_5003937836" evidence="11">
    <location>
        <begin position="32"/>
        <end position="210"/>
    </location>
</feature>
<sequence length="210" mass="22854">MVEGKLGFQSCLLLGLSAGILLCSIQQQVTATPTTSTTTNQKTQPLTNLPPLEEPGPLLPYKPPSSVNPEPKASSSSVNPKLATQLVIKLRERRVYVYQKKRVVAKYPIAIGKAGWETPTGNFKVSNKERDPAWEHPFTGKVISPGGDNPLGVAWIGFWSDGRNQIGFHGTPQENLVGRAVSHGCVRMRNKDVTALFEQVDVGTPVKVEK</sequence>
<protein>
    <submittedName>
        <fullName evidence="13">ErfK/YbiS/YcfS/YnhG family protein</fullName>
    </submittedName>
</protein>
<dbReference type="GO" id="GO:0016757">
    <property type="term" value="F:glycosyltransferase activity"/>
    <property type="evidence" value="ECO:0007669"/>
    <property type="project" value="UniProtKB-KW"/>
</dbReference>
<evidence type="ECO:0000313" key="14">
    <source>
        <dbReference type="Proteomes" id="UP000010472"/>
    </source>
</evidence>
<proteinExistence type="inferred from homology"/>
<dbReference type="InterPro" id="IPR005490">
    <property type="entry name" value="LD_TPept_cat_dom"/>
</dbReference>
<keyword evidence="4" id="KW-0808">Transferase</keyword>
<dbReference type="GO" id="GO:0008360">
    <property type="term" value="P:regulation of cell shape"/>
    <property type="evidence" value="ECO:0007669"/>
    <property type="project" value="UniProtKB-UniRule"/>
</dbReference>
<evidence type="ECO:0000256" key="7">
    <source>
        <dbReference type="ARBA" id="ARBA00022984"/>
    </source>
</evidence>
<feature type="signal peptide" evidence="11">
    <location>
        <begin position="1"/>
        <end position="31"/>
    </location>
</feature>
<dbReference type="Pfam" id="PF03734">
    <property type="entry name" value="YkuD"/>
    <property type="match status" value="1"/>
</dbReference>
<organism evidence="13 14">
    <name type="scientific">Crinalium epipsammum PCC 9333</name>
    <dbReference type="NCBI Taxonomy" id="1173022"/>
    <lineage>
        <taxon>Bacteria</taxon>
        <taxon>Bacillati</taxon>
        <taxon>Cyanobacteriota</taxon>
        <taxon>Cyanophyceae</taxon>
        <taxon>Gomontiellales</taxon>
        <taxon>Gomontiellaceae</taxon>
        <taxon>Crinalium</taxon>
    </lineage>
</organism>
<dbReference type="AlphaFoldDB" id="K9VXS3"/>
<keyword evidence="7 9" id="KW-0573">Peptidoglycan synthesis</keyword>
<evidence type="ECO:0000256" key="6">
    <source>
        <dbReference type="ARBA" id="ARBA00022960"/>
    </source>
</evidence>
<keyword evidence="3" id="KW-0328">Glycosyltransferase</keyword>
<dbReference type="GO" id="GO:0018104">
    <property type="term" value="P:peptidoglycan-protein cross-linking"/>
    <property type="evidence" value="ECO:0007669"/>
    <property type="project" value="TreeGrafter"/>
</dbReference>
<keyword evidence="6 9" id="KW-0133">Cell shape</keyword>
<dbReference type="InterPro" id="IPR038063">
    <property type="entry name" value="Transpep_catalytic_dom"/>
</dbReference>
<dbReference type="KEGG" id="cep:Cri9333_1455"/>
<dbReference type="SUPFAM" id="SSF141523">
    <property type="entry name" value="L,D-transpeptidase catalytic domain-like"/>
    <property type="match status" value="1"/>
</dbReference>
<evidence type="ECO:0000256" key="8">
    <source>
        <dbReference type="ARBA" id="ARBA00023316"/>
    </source>
</evidence>
<accession>K9VXS3</accession>
<evidence type="ECO:0000256" key="11">
    <source>
        <dbReference type="SAM" id="SignalP"/>
    </source>
</evidence>
<evidence type="ECO:0000256" key="3">
    <source>
        <dbReference type="ARBA" id="ARBA00022676"/>
    </source>
</evidence>
<dbReference type="HOGENOM" id="CLU_042399_4_0_3"/>
<dbReference type="EMBL" id="CP003620">
    <property type="protein sequence ID" value="AFZ12349.1"/>
    <property type="molecule type" value="Genomic_DNA"/>
</dbReference>
<dbReference type="PATRIC" id="fig|1173022.3.peg.1574"/>
<evidence type="ECO:0000256" key="1">
    <source>
        <dbReference type="ARBA" id="ARBA00004752"/>
    </source>
</evidence>
<gene>
    <name evidence="13" type="ORF">Cri9333_1455</name>
</gene>
<feature type="active site" description="Nucleophile" evidence="9">
    <location>
        <position position="185"/>
    </location>
</feature>
<feature type="region of interest" description="Disordered" evidence="10">
    <location>
        <begin position="31"/>
        <end position="78"/>
    </location>
</feature>
<evidence type="ECO:0000256" key="2">
    <source>
        <dbReference type="ARBA" id="ARBA00005992"/>
    </source>
</evidence>
<dbReference type="UniPathway" id="UPA00219"/>
<reference evidence="13 14" key="1">
    <citation type="submission" date="2012-06" db="EMBL/GenBank/DDBJ databases">
        <title>Finished chromosome of genome of Crinalium epipsammum PCC 9333.</title>
        <authorList>
            <consortium name="US DOE Joint Genome Institute"/>
            <person name="Gugger M."/>
            <person name="Coursin T."/>
            <person name="Rippka R."/>
            <person name="Tandeau De Marsac N."/>
            <person name="Huntemann M."/>
            <person name="Wei C.-L."/>
            <person name="Han J."/>
            <person name="Detter J.C."/>
            <person name="Han C."/>
            <person name="Tapia R."/>
            <person name="Davenport K."/>
            <person name="Daligault H."/>
            <person name="Erkkila T."/>
            <person name="Gu W."/>
            <person name="Munk A.C.C."/>
            <person name="Teshima H."/>
            <person name="Xu Y."/>
            <person name="Chain P."/>
            <person name="Chen A."/>
            <person name="Krypides N."/>
            <person name="Mavromatis K."/>
            <person name="Markowitz V."/>
            <person name="Szeto E."/>
            <person name="Ivanova N."/>
            <person name="Mikhailova N."/>
            <person name="Ovchinnikova G."/>
            <person name="Pagani I."/>
            <person name="Pati A."/>
            <person name="Goodwin L."/>
            <person name="Peters L."/>
            <person name="Pitluck S."/>
            <person name="Woyke T."/>
            <person name="Kerfeld C."/>
        </authorList>
    </citation>
    <scope>NUCLEOTIDE SEQUENCE [LARGE SCALE GENOMIC DNA]</scope>
    <source>
        <strain evidence="13 14">PCC 9333</strain>
    </source>
</reference>
<keyword evidence="8 9" id="KW-0961">Cell wall biogenesis/degradation</keyword>
<dbReference type="PANTHER" id="PTHR30582:SF24">
    <property type="entry name" value="L,D-TRANSPEPTIDASE ERFK_SRFK-RELATED"/>
    <property type="match status" value="1"/>
</dbReference>
<name>K9VXS3_9CYAN</name>
<dbReference type="Gene3D" id="2.40.440.10">
    <property type="entry name" value="L,D-transpeptidase catalytic domain-like"/>
    <property type="match status" value="1"/>
</dbReference>
<evidence type="ECO:0000259" key="12">
    <source>
        <dbReference type="PROSITE" id="PS52029"/>
    </source>
</evidence>
<evidence type="ECO:0000313" key="13">
    <source>
        <dbReference type="EMBL" id="AFZ12349.1"/>
    </source>
</evidence>
<evidence type="ECO:0000256" key="10">
    <source>
        <dbReference type="SAM" id="MobiDB-lite"/>
    </source>
</evidence>
<dbReference type="GO" id="GO:0005576">
    <property type="term" value="C:extracellular region"/>
    <property type="evidence" value="ECO:0007669"/>
    <property type="project" value="TreeGrafter"/>
</dbReference>
<dbReference type="OrthoDB" id="9787225at2"/>
<dbReference type="PROSITE" id="PS52029">
    <property type="entry name" value="LD_TPASE"/>
    <property type="match status" value="1"/>
</dbReference>
<feature type="compositionally biased region" description="Pro residues" evidence="10">
    <location>
        <begin position="52"/>
        <end position="63"/>
    </location>
</feature>
<evidence type="ECO:0000256" key="9">
    <source>
        <dbReference type="PROSITE-ProRule" id="PRU01373"/>
    </source>
</evidence>
<feature type="domain" description="L,D-TPase catalytic" evidence="12">
    <location>
        <begin position="84"/>
        <end position="209"/>
    </location>
</feature>
<dbReference type="PANTHER" id="PTHR30582">
    <property type="entry name" value="L,D-TRANSPEPTIDASE"/>
    <property type="match status" value="1"/>
</dbReference>
<evidence type="ECO:0000256" key="5">
    <source>
        <dbReference type="ARBA" id="ARBA00022801"/>
    </source>
</evidence>
<feature type="compositionally biased region" description="Low complexity" evidence="10">
    <location>
        <begin position="31"/>
        <end position="51"/>
    </location>
</feature>
<keyword evidence="5" id="KW-0378">Hydrolase</keyword>
<dbReference type="GO" id="GO:0071972">
    <property type="term" value="F:peptidoglycan L,D-transpeptidase activity"/>
    <property type="evidence" value="ECO:0007669"/>
    <property type="project" value="TreeGrafter"/>
</dbReference>
<feature type="compositionally biased region" description="Polar residues" evidence="10">
    <location>
        <begin position="65"/>
        <end position="78"/>
    </location>
</feature>
<dbReference type="InterPro" id="IPR050979">
    <property type="entry name" value="LD-transpeptidase"/>
</dbReference>
<dbReference type="Proteomes" id="UP000010472">
    <property type="component" value="Chromosome"/>
</dbReference>